<dbReference type="SUPFAM" id="SSF54909">
    <property type="entry name" value="Dimeric alpha+beta barrel"/>
    <property type="match status" value="1"/>
</dbReference>
<dbReference type="Proteomes" id="UP001231924">
    <property type="component" value="Unassembled WGS sequence"/>
</dbReference>
<dbReference type="PANTHER" id="PTHR35174">
    <property type="entry name" value="BLL7171 PROTEIN-RELATED"/>
    <property type="match status" value="1"/>
</dbReference>
<evidence type="ECO:0000256" key="1">
    <source>
        <dbReference type="ARBA" id="ARBA00007689"/>
    </source>
</evidence>
<dbReference type="PANTHER" id="PTHR35174:SF4">
    <property type="entry name" value="BLL7163 PROTEIN"/>
    <property type="match status" value="1"/>
</dbReference>
<keyword evidence="5" id="KW-1185">Reference proteome</keyword>
<sequence>MRYMLIMSAPESMAVGEPDAPVDATEAFEMMGRYNTALVEAGVLLAAEGLAPSAEGFEVTHDGEGVTVTDGPFTEAKELVAGFWILDVATRAEAEQWARQCPIGPGVRLEVRRIPDMREFEGIAPAEVLDAEASLRARINERGAERSRSEDTERAAEQA</sequence>
<dbReference type="InterPro" id="IPR011008">
    <property type="entry name" value="Dimeric_a/b-barrel"/>
</dbReference>
<gene>
    <name evidence="4" type="ORF">QRT03_18310</name>
</gene>
<feature type="region of interest" description="Disordered" evidence="2">
    <location>
        <begin position="140"/>
        <end position="159"/>
    </location>
</feature>
<dbReference type="InterPro" id="IPR005545">
    <property type="entry name" value="YCII"/>
</dbReference>
<comment type="caution">
    <text evidence="4">The sequence shown here is derived from an EMBL/GenBank/DDBJ whole genome shotgun (WGS) entry which is preliminary data.</text>
</comment>
<reference evidence="4 5" key="1">
    <citation type="submission" date="2023-06" db="EMBL/GenBank/DDBJ databases">
        <title>Actinomycetospora Odt1-22.</title>
        <authorList>
            <person name="Supong K."/>
        </authorList>
    </citation>
    <scope>NUCLEOTIDE SEQUENCE [LARGE SCALE GENOMIC DNA]</scope>
    <source>
        <strain evidence="4 5">Odt1-22</strain>
    </source>
</reference>
<dbReference type="Pfam" id="PF03795">
    <property type="entry name" value="YCII"/>
    <property type="match status" value="1"/>
</dbReference>
<comment type="similarity">
    <text evidence="1">Belongs to the YciI family.</text>
</comment>
<evidence type="ECO:0000259" key="3">
    <source>
        <dbReference type="Pfam" id="PF03795"/>
    </source>
</evidence>
<proteinExistence type="inferred from homology"/>
<evidence type="ECO:0000256" key="2">
    <source>
        <dbReference type="SAM" id="MobiDB-lite"/>
    </source>
</evidence>
<accession>A0ABT7MB89</accession>
<feature type="domain" description="YCII-related" evidence="3">
    <location>
        <begin position="1"/>
        <end position="105"/>
    </location>
</feature>
<protein>
    <submittedName>
        <fullName evidence="4">YciI family protein</fullName>
    </submittedName>
</protein>
<name>A0ABT7MB89_9PSEU</name>
<organism evidence="4 5">
    <name type="scientific">Actinomycetospora termitidis</name>
    <dbReference type="NCBI Taxonomy" id="3053470"/>
    <lineage>
        <taxon>Bacteria</taxon>
        <taxon>Bacillati</taxon>
        <taxon>Actinomycetota</taxon>
        <taxon>Actinomycetes</taxon>
        <taxon>Pseudonocardiales</taxon>
        <taxon>Pseudonocardiaceae</taxon>
        <taxon>Actinomycetospora</taxon>
    </lineage>
</organism>
<dbReference type="EMBL" id="JASVWF010000004">
    <property type="protein sequence ID" value="MDL5157927.1"/>
    <property type="molecule type" value="Genomic_DNA"/>
</dbReference>
<dbReference type="RefSeq" id="WP_286054425.1">
    <property type="nucleotide sequence ID" value="NZ_JASVWF010000004.1"/>
</dbReference>
<dbReference type="Gene3D" id="3.30.70.1060">
    <property type="entry name" value="Dimeric alpha+beta barrel"/>
    <property type="match status" value="1"/>
</dbReference>
<evidence type="ECO:0000313" key="4">
    <source>
        <dbReference type="EMBL" id="MDL5157927.1"/>
    </source>
</evidence>
<evidence type="ECO:0000313" key="5">
    <source>
        <dbReference type="Proteomes" id="UP001231924"/>
    </source>
</evidence>